<accession>A0ABY7D240</accession>
<gene>
    <name evidence="2" type="ORF">PtA15_15A54</name>
</gene>
<keyword evidence="3" id="KW-1185">Reference proteome</keyword>
<dbReference type="Proteomes" id="UP001164743">
    <property type="component" value="Chromosome 15A"/>
</dbReference>
<evidence type="ECO:0000313" key="2">
    <source>
        <dbReference type="EMBL" id="WAQ91664.1"/>
    </source>
</evidence>
<proteinExistence type="predicted"/>
<feature type="compositionally biased region" description="Acidic residues" evidence="1">
    <location>
        <begin position="161"/>
        <end position="172"/>
    </location>
</feature>
<sequence length="172" mass="19602">MSRQCPCNKCKVKFNGNGPYVTQRTIQNHLRAETMEPANRLKLALKQHQSNPVTNTPQPLTPTIESTQKFSAHLATFLTPKSNPWTTILGLKDLFKAIKRNLNSGEMQLPLLNGPNYSNRTASDGMIEWHCRKLWGLDLVAANLSESQKRAQPSRPHAEDYFDEDEYEEHLD</sequence>
<reference evidence="2" key="1">
    <citation type="submission" date="2022-10" db="EMBL/GenBank/DDBJ databases">
        <title>Puccinia triticina Genome sequencing and assembly.</title>
        <authorList>
            <person name="Li C."/>
        </authorList>
    </citation>
    <scope>NUCLEOTIDE SEQUENCE</scope>
    <source>
        <strain evidence="2">Pt15</strain>
    </source>
</reference>
<dbReference type="RefSeq" id="XP_053027219.1">
    <property type="nucleotide sequence ID" value="XM_053163707.1"/>
</dbReference>
<evidence type="ECO:0000256" key="1">
    <source>
        <dbReference type="SAM" id="MobiDB-lite"/>
    </source>
</evidence>
<protein>
    <recommendedName>
        <fullName evidence="4">BED-type domain-containing protein</fullName>
    </recommendedName>
</protein>
<dbReference type="GeneID" id="77804601"/>
<feature type="region of interest" description="Disordered" evidence="1">
    <location>
        <begin position="147"/>
        <end position="172"/>
    </location>
</feature>
<name>A0ABY7D240_9BASI</name>
<evidence type="ECO:0008006" key="4">
    <source>
        <dbReference type="Google" id="ProtNLM"/>
    </source>
</evidence>
<organism evidence="2 3">
    <name type="scientific">Puccinia triticina</name>
    <dbReference type="NCBI Taxonomy" id="208348"/>
    <lineage>
        <taxon>Eukaryota</taxon>
        <taxon>Fungi</taxon>
        <taxon>Dikarya</taxon>
        <taxon>Basidiomycota</taxon>
        <taxon>Pucciniomycotina</taxon>
        <taxon>Pucciniomycetes</taxon>
        <taxon>Pucciniales</taxon>
        <taxon>Pucciniaceae</taxon>
        <taxon>Puccinia</taxon>
    </lineage>
</organism>
<evidence type="ECO:0000313" key="3">
    <source>
        <dbReference type="Proteomes" id="UP001164743"/>
    </source>
</evidence>
<dbReference type="EMBL" id="CP110435">
    <property type="protein sequence ID" value="WAQ91664.1"/>
    <property type="molecule type" value="Genomic_DNA"/>
</dbReference>